<dbReference type="EMBL" id="OC897074">
    <property type="protein sequence ID" value="CAD7648195.1"/>
    <property type="molecule type" value="Genomic_DNA"/>
</dbReference>
<keyword evidence="3 4" id="KW-0472">Membrane</keyword>
<dbReference type="SUPFAM" id="SSF103473">
    <property type="entry name" value="MFS general substrate transporter"/>
    <property type="match status" value="1"/>
</dbReference>
<dbReference type="GO" id="GO:0022857">
    <property type="term" value="F:transmembrane transporter activity"/>
    <property type="evidence" value="ECO:0007669"/>
    <property type="project" value="InterPro"/>
</dbReference>
<evidence type="ECO:0000313" key="5">
    <source>
        <dbReference type="EMBL" id="CAD7648195.1"/>
    </source>
</evidence>
<proteinExistence type="predicted"/>
<sequence length="161" mass="17831">MGSGFIHNYLNRQLMVSFYLLLMSISTALTPLLKSFKTFMVLSVFFGLGEGGFDTACHAWILEMWENDNGPYMQALHFTFGLGTLLAPLISFQFLGENRNLGLNSGSRFGTTGLPSNIFNNSDINTSPGTNNSLIYIPYCITGALLSISSIIIIIMYYIKK</sequence>
<dbReference type="OrthoDB" id="6502433at2759"/>
<dbReference type="Proteomes" id="UP000759131">
    <property type="component" value="Unassembled WGS sequence"/>
</dbReference>
<dbReference type="EMBL" id="CAJPIZ010042499">
    <property type="protein sequence ID" value="CAG2121866.1"/>
    <property type="molecule type" value="Genomic_DNA"/>
</dbReference>
<feature type="transmembrane region" description="Helical" evidence="4">
    <location>
        <begin position="14"/>
        <end position="33"/>
    </location>
</feature>
<dbReference type="Gene3D" id="1.20.1250.20">
    <property type="entry name" value="MFS general substrate transporter like domains"/>
    <property type="match status" value="1"/>
</dbReference>
<dbReference type="InterPro" id="IPR011701">
    <property type="entry name" value="MFS"/>
</dbReference>
<evidence type="ECO:0000256" key="1">
    <source>
        <dbReference type="ARBA" id="ARBA00022692"/>
    </source>
</evidence>
<dbReference type="Pfam" id="PF07690">
    <property type="entry name" value="MFS_1"/>
    <property type="match status" value="1"/>
</dbReference>
<evidence type="ECO:0000256" key="2">
    <source>
        <dbReference type="ARBA" id="ARBA00022989"/>
    </source>
</evidence>
<organism evidence="5">
    <name type="scientific">Medioppia subpectinata</name>
    <dbReference type="NCBI Taxonomy" id="1979941"/>
    <lineage>
        <taxon>Eukaryota</taxon>
        <taxon>Metazoa</taxon>
        <taxon>Ecdysozoa</taxon>
        <taxon>Arthropoda</taxon>
        <taxon>Chelicerata</taxon>
        <taxon>Arachnida</taxon>
        <taxon>Acari</taxon>
        <taxon>Acariformes</taxon>
        <taxon>Sarcoptiformes</taxon>
        <taxon>Oribatida</taxon>
        <taxon>Brachypylina</taxon>
        <taxon>Oppioidea</taxon>
        <taxon>Oppiidae</taxon>
        <taxon>Medioppia</taxon>
    </lineage>
</organism>
<keyword evidence="6" id="KW-1185">Reference proteome</keyword>
<keyword evidence="1 4" id="KW-0812">Transmembrane</keyword>
<feature type="transmembrane region" description="Helical" evidence="4">
    <location>
        <begin position="74"/>
        <end position="95"/>
    </location>
</feature>
<feature type="transmembrane region" description="Helical" evidence="4">
    <location>
        <begin position="39"/>
        <end position="62"/>
    </location>
</feature>
<evidence type="ECO:0000256" key="3">
    <source>
        <dbReference type="ARBA" id="ARBA00023136"/>
    </source>
</evidence>
<gene>
    <name evidence="5" type="ORF">OSB1V03_LOCUS21812</name>
</gene>
<evidence type="ECO:0000256" key="4">
    <source>
        <dbReference type="SAM" id="Phobius"/>
    </source>
</evidence>
<dbReference type="PANTHER" id="PTHR23121:SF9">
    <property type="entry name" value="SODIUM-DEPENDENT GLUCOSE TRANSPORTER 1"/>
    <property type="match status" value="1"/>
</dbReference>
<name>A0A7R9LVQ1_9ACAR</name>
<evidence type="ECO:0000313" key="6">
    <source>
        <dbReference type="Proteomes" id="UP000759131"/>
    </source>
</evidence>
<reference evidence="5" key="1">
    <citation type="submission" date="2020-11" db="EMBL/GenBank/DDBJ databases">
        <authorList>
            <person name="Tran Van P."/>
        </authorList>
    </citation>
    <scope>NUCLEOTIDE SEQUENCE</scope>
</reference>
<dbReference type="AlphaFoldDB" id="A0A7R9LVQ1"/>
<keyword evidence="2 4" id="KW-1133">Transmembrane helix</keyword>
<dbReference type="PANTHER" id="PTHR23121">
    <property type="entry name" value="SODIUM-DEPENDENT GLUCOSE TRANSPORTER 1"/>
    <property type="match status" value="1"/>
</dbReference>
<feature type="non-terminal residue" evidence="5">
    <location>
        <position position="1"/>
    </location>
</feature>
<dbReference type="InterPro" id="IPR036259">
    <property type="entry name" value="MFS_trans_sf"/>
</dbReference>
<feature type="transmembrane region" description="Helical" evidence="4">
    <location>
        <begin position="136"/>
        <end position="159"/>
    </location>
</feature>
<protein>
    <submittedName>
        <fullName evidence="5">Uncharacterized protein</fullName>
    </submittedName>
</protein>
<accession>A0A7R9LVQ1</accession>